<accession>A0A2P7S7T7</accession>
<evidence type="ECO:0000256" key="1">
    <source>
        <dbReference type="SAM" id="Phobius"/>
    </source>
</evidence>
<keyword evidence="1" id="KW-1133">Transmembrane helix</keyword>
<gene>
    <name evidence="2" type="ORF">C7I85_19285</name>
</gene>
<dbReference type="EMBL" id="PXYL01000010">
    <property type="protein sequence ID" value="PSJ58543.1"/>
    <property type="molecule type" value="Genomic_DNA"/>
</dbReference>
<sequence length="91" mass="9880">MQNGATRQITGEMTRVLWSLVTVAAVGFLLGLKFRVPALLAASVATAVAAGFLLEGPMLPRILFPLLVLQCTYLAGLIAGDRWRRRGSLRR</sequence>
<comment type="caution">
    <text evidence="2">The sequence shown here is derived from an EMBL/GenBank/DDBJ whole genome shotgun (WGS) entry which is preliminary data.</text>
</comment>
<keyword evidence="3" id="KW-1185">Reference proteome</keyword>
<dbReference type="AlphaFoldDB" id="A0A2P7S7T7"/>
<organism evidence="2 3">
    <name type="scientific">Pseudaminobacter soli</name>
    <name type="common">ex Li et al. 2025</name>
    <dbReference type="NCBI Taxonomy" id="1295366"/>
    <lineage>
        <taxon>Bacteria</taxon>
        <taxon>Pseudomonadati</taxon>
        <taxon>Pseudomonadota</taxon>
        <taxon>Alphaproteobacteria</taxon>
        <taxon>Hyphomicrobiales</taxon>
        <taxon>Phyllobacteriaceae</taxon>
        <taxon>Pseudaminobacter</taxon>
    </lineage>
</organism>
<reference evidence="2 3" key="1">
    <citation type="submission" date="2018-03" db="EMBL/GenBank/DDBJ databases">
        <title>The draft genome of Mesorhizobium soli JCM 19897.</title>
        <authorList>
            <person name="Li L."/>
            <person name="Liu L."/>
            <person name="Liang L."/>
            <person name="Wang T."/>
            <person name="Zhang X."/>
        </authorList>
    </citation>
    <scope>NUCLEOTIDE SEQUENCE [LARGE SCALE GENOMIC DNA]</scope>
    <source>
        <strain evidence="2 3">JCM 19897</strain>
    </source>
</reference>
<name>A0A2P7S7T7_9HYPH</name>
<protein>
    <submittedName>
        <fullName evidence="2">Uncharacterized protein</fullName>
    </submittedName>
</protein>
<proteinExistence type="predicted"/>
<keyword evidence="1" id="KW-0812">Transmembrane</keyword>
<evidence type="ECO:0000313" key="3">
    <source>
        <dbReference type="Proteomes" id="UP000240653"/>
    </source>
</evidence>
<evidence type="ECO:0000313" key="2">
    <source>
        <dbReference type="EMBL" id="PSJ58543.1"/>
    </source>
</evidence>
<keyword evidence="1" id="KW-0472">Membrane</keyword>
<feature type="transmembrane region" description="Helical" evidence="1">
    <location>
        <begin position="62"/>
        <end position="80"/>
    </location>
</feature>
<feature type="transmembrane region" description="Helical" evidence="1">
    <location>
        <begin position="16"/>
        <end position="32"/>
    </location>
</feature>
<dbReference type="Proteomes" id="UP000240653">
    <property type="component" value="Unassembled WGS sequence"/>
</dbReference>